<dbReference type="EMBL" id="FCNP01000033">
    <property type="protein sequence ID" value="CVI59581.1"/>
    <property type="molecule type" value="Genomic_DNA"/>
</dbReference>
<evidence type="ECO:0000313" key="3">
    <source>
        <dbReference type="Proteomes" id="UP000192140"/>
    </source>
</evidence>
<protein>
    <submittedName>
        <fullName evidence="2">Uncharacterized protein</fullName>
    </submittedName>
</protein>
<keyword evidence="1" id="KW-1133">Transmembrane helix</keyword>
<dbReference type="AlphaFoldDB" id="A0A1S7TYH1"/>
<keyword evidence="3" id="KW-1185">Reference proteome</keyword>
<accession>A0A1S7TYH1</accession>
<keyword evidence="1" id="KW-0472">Membrane</keyword>
<reference evidence="2" key="1">
    <citation type="submission" date="2016-01" db="EMBL/GenBank/DDBJ databases">
        <authorList>
            <person name="Regsiter A."/>
            <person name="william w."/>
        </authorList>
    </citation>
    <scope>NUCLEOTIDE SEQUENCE</scope>
    <source>
        <strain evidence="2">NCPPB 1641</strain>
    </source>
</reference>
<feature type="transmembrane region" description="Helical" evidence="1">
    <location>
        <begin position="12"/>
        <end position="30"/>
    </location>
</feature>
<gene>
    <name evidence="2" type="ORF">AGR7A_Lc120600</name>
</gene>
<sequence>MELSNEIGGWFLQHGPFGGFALLMVIFYIYERIGRAKDREAHDARIKELQDDHIETLKTLAPLVQKFTDTMDTVLPVMVSNGNRRGE</sequence>
<dbReference type="Proteomes" id="UP000192140">
    <property type="component" value="Unassembled WGS sequence"/>
</dbReference>
<organism evidence="2 3">
    <name type="scientific">Agrobacterium deltaense NCPPB 1641</name>
    <dbReference type="NCBI Taxonomy" id="1183425"/>
    <lineage>
        <taxon>Bacteria</taxon>
        <taxon>Pseudomonadati</taxon>
        <taxon>Pseudomonadota</taxon>
        <taxon>Alphaproteobacteria</taxon>
        <taxon>Hyphomicrobiales</taxon>
        <taxon>Rhizobiaceae</taxon>
        <taxon>Rhizobium/Agrobacterium group</taxon>
        <taxon>Agrobacterium</taxon>
    </lineage>
</organism>
<evidence type="ECO:0000256" key="1">
    <source>
        <dbReference type="SAM" id="Phobius"/>
    </source>
</evidence>
<name>A0A1S7TYH1_9HYPH</name>
<evidence type="ECO:0000313" key="2">
    <source>
        <dbReference type="EMBL" id="CVI59581.1"/>
    </source>
</evidence>
<keyword evidence="1" id="KW-0812">Transmembrane</keyword>
<comment type="caution">
    <text evidence="2">The sequence shown here is derived from an EMBL/GenBank/DDBJ whole genome shotgun (WGS) entry which is preliminary data.</text>
</comment>
<proteinExistence type="predicted"/>
<dbReference type="RefSeq" id="WP_080854324.1">
    <property type="nucleotide sequence ID" value="NZ_LT009776.1"/>
</dbReference>